<dbReference type="Proteomes" id="UP000034207">
    <property type="component" value="Unassembled WGS sequence"/>
</dbReference>
<evidence type="ECO:0000256" key="1">
    <source>
        <dbReference type="ARBA" id="ARBA00012392"/>
    </source>
</evidence>
<gene>
    <name evidence="8" type="ORF">UT18_C0025G0006</name>
</gene>
<keyword evidence="8" id="KW-0808">Transferase</keyword>
<organism evidence="8 9">
    <name type="scientific">candidate division CPR2 bacterium GW2011_GWC2_39_10</name>
    <dbReference type="NCBI Taxonomy" id="1618345"/>
    <lineage>
        <taxon>Bacteria</taxon>
        <taxon>Bacteria division CPR2</taxon>
    </lineage>
</organism>
<dbReference type="SUPFAM" id="SSF52374">
    <property type="entry name" value="Nucleotidylyl transferase"/>
    <property type="match status" value="1"/>
</dbReference>
<dbReference type="SUPFAM" id="SSF52540">
    <property type="entry name" value="P-loop containing nucleoside triphosphate hydrolases"/>
    <property type="match status" value="1"/>
</dbReference>
<evidence type="ECO:0000313" key="9">
    <source>
        <dbReference type="Proteomes" id="UP000034207"/>
    </source>
</evidence>
<name>A0A0G0P4Y4_UNCC2</name>
<keyword evidence="5" id="KW-0173">Coenzyme A biosynthesis</keyword>
<evidence type="ECO:0000256" key="3">
    <source>
        <dbReference type="ARBA" id="ARBA00022490"/>
    </source>
</evidence>
<dbReference type="STRING" id="1618345.UT18_C0025G0006"/>
<comment type="catalytic activity">
    <reaction evidence="6">
        <text>(R)-4'-phosphopantetheine + ATP + H(+) = 3'-dephospho-CoA + diphosphate</text>
        <dbReference type="Rhea" id="RHEA:19801"/>
        <dbReference type="ChEBI" id="CHEBI:15378"/>
        <dbReference type="ChEBI" id="CHEBI:30616"/>
        <dbReference type="ChEBI" id="CHEBI:33019"/>
        <dbReference type="ChEBI" id="CHEBI:57328"/>
        <dbReference type="ChEBI" id="CHEBI:61723"/>
        <dbReference type="EC" id="2.7.7.3"/>
    </reaction>
</comment>
<dbReference type="Gene3D" id="3.40.50.300">
    <property type="entry name" value="P-loop containing nucleotide triphosphate hydrolases"/>
    <property type="match status" value="1"/>
</dbReference>
<dbReference type="AlphaFoldDB" id="A0A0G0P4Y4"/>
<dbReference type="EMBL" id="LBVV01000025">
    <property type="protein sequence ID" value="KKQ93174.1"/>
    <property type="molecule type" value="Genomic_DNA"/>
</dbReference>
<dbReference type="EC" id="2.7.7.3" evidence="1"/>
<dbReference type="Gene3D" id="3.40.50.620">
    <property type="entry name" value="HUPs"/>
    <property type="match status" value="1"/>
</dbReference>
<dbReference type="InterPro" id="IPR004821">
    <property type="entry name" value="Cyt_trans-like"/>
</dbReference>
<dbReference type="PRINTS" id="PR01020">
    <property type="entry name" value="LPSBIOSNTHSS"/>
</dbReference>
<dbReference type="InterPro" id="IPR001980">
    <property type="entry name" value="PPAT"/>
</dbReference>
<dbReference type="Pfam" id="PF01467">
    <property type="entry name" value="CTP_transf_like"/>
    <property type="match status" value="1"/>
</dbReference>
<keyword evidence="3" id="KW-0963">Cytoplasm</keyword>
<evidence type="ECO:0000313" key="8">
    <source>
        <dbReference type="EMBL" id="KKQ93174.1"/>
    </source>
</evidence>
<dbReference type="GO" id="GO:0015937">
    <property type="term" value="P:coenzyme A biosynthetic process"/>
    <property type="evidence" value="ECO:0007669"/>
    <property type="project" value="UniProtKB-KW"/>
</dbReference>
<evidence type="ECO:0000256" key="4">
    <source>
        <dbReference type="ARBA" id="ARBA00022842"/>
    </source>
</evidence>
<proteinExistence type="predicted"/>
<evidence type="ECO:0000256" key="2">
    <source>
        <dbReference type="ARBA" id="ARBA00013868"/>
    </source>
</evidence>
<dbReference type="GO" id="GO:0004595">
    <property type="term" value="F:pantetheine-phosphate adenylyltransferase activity"/>
    <property type="evidence" value="ECO:0007669"/>
    <property type="project" value="UniProtKB-EC"/>
</dbReference>
<feature type="domain" description="Cytidyltransferase-like" evidence="7">
    <location>
        <begin position="5"/>
        <end position="41"/>
    </location>
</feature>
<comment type="caution">
    <text evidence="8">The sequence shown here is derived from an EMBL/GenBank/DDBJ whole genome shotgun (WGS) entry which is preliminary data.</text>
</comment>
<accession>A0A0G0P4Y4</accession>
<dbReference type="InterPro" id="IPR027417">
    <property type="entry name" value="P-loop_NTPase"/>
</dbReference>
<keyword evidence="4" id="KW-0460">Magnesium</keyword>
<sequence>MVNPVFPGSFCPPTYGHLDIATRASRIFERFTIVCSNSDEKSYWFTQDKCMQLWDSYKLPKNVDVISFGQARERGLVGSELLMIRGIRGGEDYAYESEIMKYNHEKFEIDDFLYLISNPDLMNVSASRAREMAEQPNLLELSRVVSPMTVTALLEYALNIQNLFLVVGRPGAGKSTILEEICRQDSSSRWINTDNYSDILAPMAAEHFVGENIVQLAIERPKELSALIGEQWLSLLARNLDTLRGTRNVFVEVAYGLAEDKKIYRFVGGKVLHMSCSDPGEQRQRILDRQTPELMPFFDIIPDLSESRQITERERLVMTELETDDDITKTVSKFFERLEVPS</sequence>
<dbReference type="NCBIfam" id="TIGR00125">
    <property type="entry name" value="cyt_tran_rel"/>
    <property type="match status" value="1"/>
</dbReference>
<protein>
    <recommendedName>
        <fullName evidence="2">Phosphopantetheine adenylyltransferase</fullName>
        <ecNumber evidence="1">2.7.7.3</ecNumber>
    </recommendedName>
</protein>
<evidence type="ECO:0000256" key="5">
    <source>
        <dbReference type="ARBA" id="ARBA00022993"/>
    </source>
</evidence>
<keyword evidence="8" id="KW-0548">Nucleotidyltransferase</keyword>
<reference evidence="8 9" key="1">
    <citation type="journal article" date="2015" name="Nature">
        <title>rRNA introns, odd ribosomes, and small enigmatic genomes across a large radiation of phyla.</title>
        <authorList>
            <person name="Brown C.T."/>
            <person name="Hug L.A."/>
            <person name="Thomas B.C."/>
            <person name="Sharon I."/>
            <person name="Castelle C.J."/>
            <person name="Singh A."/>
            <person name="Wilkins M.J."/>
            <person name="Williams K.H."/>
            <person name="Banfield J.F."/>
        </authorList>
    </citation>
    <scope>NUCLEOTIDE SEQUENCE [LARGE SCALE GENOMIC DNA]</scope>
</reference>
<evidence type="ECO:0000259" key="7">
    <source>
        <dbReference type="Pfam" id="PF01467"/>
    </source>
</evidence>
<evidence type="ECO:0000256" key="6">
    <source>
        <dbReference type="ARBA" id="ARBA00029346"/>
    </source>
</evidence>
<dbReference type="InterPro" id="IPR014729">
    <property type="entry name" value="Rossmann-like_a/b/a_fold"/>
</dbReference>